<dbReference type="RefSeq" id="WP_243922724.1">
    <property type="nucleotide sequence ID" value="NZ_JALHLG010000028.1"/>
</dbReference>
<keyword evidence="4" id="KW-1185">Reference proteome</keyword>
<proteinExistence type="predicted"/>
<dbReference type="Pfam" id="PF13622">
    <property type="entry name" value="4HBT_3"/>
    <property type="match status" value="1"/>
</dbReference>
<comment type="caution">
    <text evidence="3">The sequence shown here is derived from an EMBL/GenBank/DDBJ whole genome shotgun (WGS) entry which is preliminary data.</text>
</comment>
<feature type="domain" description="Acyl-CoA thioesterase-like C-terminal" evidence="2">
    <location>
        <begin position="129"/>
        <end position="258"/>
    </location>
</feature>
<gene>
    <name evidence="3" type="ORF">MTR66_15645</name>
</gene>
<dbReference type="EMBL" id="JALHLG010000028">
    <property type="protein sequence ID" value="MCJ2188247.1"/>
    <property type="molecule type" value="Genomic_DNA"/>
</dbReference>
<sequence length="262" mass="28139">MASFGQVLSGAEVLEDGLALDVPESWHQGRTAYGGFSAALTLAVAQQAGGEGLPPLRSAQMAMMAPVNGGVEVRARIERAGRNAIWISSAIHGEKGLAFSASFVFMGAVESALHINERPVPEGLVPADEAHPVAYTRHTPAFLASHFETRHALPPSAERRPEMCRWVRLAERDGIDPMVELLLVGDALPPGVMPLMHAAVPVSTMHWQVNLLTPAPRTRDGWWLMRSIGDYAEKGCSSEREATWNASGEPVMAGMQSIALFG</sequence>
<dbReference type="InterPro" id="IPR042171">
    <property type="entry name" value="Acyl-CoA_hotdog"/>
</dbReference>
<evidence type="ECO:0000313" key="4">
    <source>
        <dbReference type="Proteomes" id="UP001202281"/>
    </source>
</evidence>
<feature type="domain" description="Acyl-CoA thioesterase-like N-terminal HotDog" evidence="1">
    <location>
        <begin position="23"/>
        <end position="106"/>
    </location>
</feature>
<dbReference type="InterPro" id="IPR049450">
    <property type="entry name" value="ACOT8-like_C"/>
</dbReference>
<accession>A0ABT0BT62</accession>
<dbReference type="Gene3D" id="2.40.160.210">
    <property type="entry name" value="Acyl-CoA thioesterase, double hotdog domain"/>
    <property type="match status" value="1"/>
</dbReference>
<dbReference type="InterPro" id="IPR029069">
    <property type="entry name" value="HotDog_dom_sf"/>
</dbReference>
<evidence type="ECO:0000259" key="1">
    <source>
        <dbReference type="Pfam" id="PF13622"/>
    </source>
</evidence>
<dbReference type="Pfam" id="PF20789">
    <property type="entry name" value="4HBT_3C"/>
    <property type="match status" value="1"/>
</dbReference>
<protein>
    <submittedName>
        <fullName evidence="3">Thioesterase family protein</fullName>
    </submittedName>
</protein>
<reference evidence="3 4" key="1">
    <citation type="submission" date="2022-04" db="EMBL/GenBank/DDBJ databases">
        <title>Identification of a novel bacterium isolated from mangrove sediments.</title>
        <authorList>
            <person name="Pan X."/>
        </authorList>
    </citation>
    <scope>NUCLEOTIDE SEQUENCE [LARGE SCALE GENOMIC DNA]</scope>
    <source>
        <strain evidence="3 4">B2638</strain>
    </source>
</reference>
<organism evidence="3 4">
    <name type="scientific">Novosphingobium beihaiensis</name>
    <dbReference type="NCBI Taxonomy" id="2930389"/>
    <lineage>
        <taxon>Bacteria</taxon>
        <taxon>Pseudomonadati</taxon>
        <taxon>Pseudomonadota</taxon>
        <taxon>Alphaproteobacteria</taxon>
        <taxon>Sphingomonadales</taxon>
        <taxon>Sphingomonadaceae</taxon>
        <taxon>Novosphingobium</taxon>
    </lineage>
</organism>
<dbReference type="Proteomes" id="UP001202281">
    <property type="component" value="Unassembled WGS sequence"/>
</dbReference>
<dbReference type="InterPro" id="IPR049449">
    <property type="entry name" value="TesB_ACOT8-like_N"/>
</dbReference>
<dbReference type="SUPFAM" id="SSF54637">
    <property type="entry name" value="Thioesterase/thiol ester dehydrase-isomerase"/>
    <property type="match status" value="2"/>
</dbReference>
<evidence type="ECO:0000313" key="3">
    <source>
        <dbReference type="EMBL" id="MCJ2188247.1"/>
    </source>
</evidence>
<evidence type="ECO:0000259" key="2">
    <source>
        <dbReference type="Pfam" id="PF20789"/>
    </source>
</evidence>
<name>A0ABT0BT62_9SPHN</name>